<comment type="caution">
    <text evidence="1">The sequence shown here is derived from an EMBL/GenBank/DDBJ whole genome shotgun (WGS) entry which is preliminary data.</text>
</comment>
<keyword evidence="2" id="KW-1185">Reference proteome</keyword>
<name>A0A8E0VIM5_9TREM</name>
<dbReference type="AlphaFoldDB" id="A0A8E0VIM5"/>
<evidence type="ECO:0000313" key="1">
    <source>
        <dbReference type="EMBL" id="KAA0187943.1"/>
    </source>
</evidence>
<proteinExistence type="predicted"/>
<protein>
    <submittedName>
        <fullName evidence="1">Uncharacterized protein</fullName>
    </submittedName>
</protein>
<dbReference type="Proteomes" id="UP000728185">
    <property type="component" value="Unassembled WGS sequence"/>
</dbReference>
<dbReference type="SUPFAM" id="SSF52540">
    <property type="entry name" value="P-loop containing nucleoside triphosphate hydrolases"/>
    <property type="match status" value="1"/>
</dbReference>
<organism evidence="1 2">
    <name type="scientific">Fasciolopsis buskii</name>
    <dbReference type="NCBI Taxonomy" id="27845"/>
    <lineage>
        <taxon>Eukaryota</taxon>
        <taxon>Metazoa</taxon>
        <taxon>Spiralia</taxon>
        <taxon>Lophotrochozoa</taxon>
        <taxon>Platyhelminthes</taxon>
        <taxon>Trematoda</taxon>
        <taxon>Digenea</taxon>
        <taxon>Plagiorchiida</taxon>
        <taxon>Echinostomata</taxon>
        <taxon>Echinostomatoidea</taxon>
        <taxon>Fasciolidae</taxon>
        <taxon>Fasciolopsis</taxon>
    </lineage>
</organism>
<reference evidence="1" key="1">
    <citation type="submission" date="2019-05" db="EMBL/GenBank/DDBJ databases">
        <title>Annotation for the trematode Fasciolopsis buski.</title>
        <authorList>
            <person name="Choi Y.-J."/>
        </authorList>
    </citation>
    <scope>NUCLEOTIDE SEQUENCE</scope>
    <source>
        <strain evidence="1">HT</strain>
        <tissue evidence="1">Whole worm</tissue>
    </source>
</reference>
<gene>
    <name evidence="1" type="ORF">FBUS_01125</name>
</gene>
<dbReference type="Gene3D" id="3.40.50.300">
    <property type="entry name" value="P-loop containing nucleotide triphosphate hydrolases"/>
    <property type="match status" value="1"/>
</dbReference>
<accession>A0A8E0VIM5</accession>
<dbReference type="InterPro" id="IPR027417">
    <property type="entry name" value="P-loop_NTPase"/>
</dbReference>
<dbReference type="OrthoDB" id="6260219at2759"/>
<sequence length="1223" mass="140147">MSMIIKTTPYFDFIADIISVIKTPRLALSHCAFFIQDVFKASLDVIQDSLCLNRMMADGNILQVAFPPASAVQNISAAESALTENQLCFDLALDSGENANPLMFYLDWNSKRAQIAKLECTLLHEVPWSPTGIGEPNDVNSLVGKMITTSVRSPDPDEGEQIDAKEFDLQNTFTRPKKINDKFCFDLVKGIVDVNMKRLLEHSFSLELKRLLDMLLRPWYNSLKADLVQFHDQNAWLIDVYETQKTLLEQWTEPDSAFFKDHLFETIVMKTAEFLDRLNQKRTIQFLSSNEITDDPSRIFGIECAELKNLLLQKLLNALTVSLRQFTTAFVKQERSLVNEITQMIEEHFVRLQTISTDLTSNDFANPSKCASSILDMMEQPFQEMTQLEVSIHRLLSERKFIRRCVNLYELPLPSNRDKSIDHSIRFKIPTLNTVIPYLDNAIDDVTLLDTHKRAVSVRREAWRLKSALDEEEVAMRSQTLPAVRFNDEGLKDMATDCIWIVANRTHLLSWSETFLFRYRALLSDLPSVYPDRPHEHCVENYYPLKCAERFRRLFGKFIHLYDQCLFLRSISAPETHEFRDNVNRTSDNHKAKACLRWITEHLIASETRVISPETGGLPLVSLGLEKFVSILGAQWNEFNEWTEKMEYVVKQNHNSLETALNIYGVRDEHEYQLEFECPLHFSPSPSHWLARFARALKDSLFARILILIGKDIDLFAGNQETPYPLLCKELALRISGWKQIENCLLCDVIGENRTCKQKLEELWKPVQPLFSESLMIKPKFALSSSNFRGQLHAIQMANVEYHKPINEQSKRNSCPMEQHERAVLGSILLELIHSVKNLIDNPVPHLASFTWLQMMKFKILYLAESEDAPCTRSSQIVLRQFDYDHPFCWFANSWSSLENGSTYLVPIEPNSRELLLLGIALINLELGVLVGPTGSGRRTVVHHLGRLLGRRIANYNSYPARPSNEADLYDNLRSMIYRCVQSGSLLFITDIQDAPSGLLETVTAIMQKIQLDLRKPSLQKNGFRAAHITLPDFSFVAECAILTHLPGYTGKAVRQLLVRFLSRVNKAHDTQVFQLPRTTVFPLSSFSCALQKANLHWTRQFKNLLLRRENIGTQSADAMQHEEDKLAESALIDSLADVWYNSAEFKQFMTLNAKDSAVDSHPTREECLASLAVILPAVTTSTAHRTTRSMVPRTSWSFVNRIVTEFRMHNLEVIPSQVEKVT</sequence>
<evidence type="ECO:0000313" key="2">
    <source>
        <dbReference type="Proteomes" id="UP000728185"/>
    </source>
</evidence>
<dbReference type="EMBL" id="LUCM01008755">
    <property type="protein sequence ID" value="KAA0187943.1"/>
    <property type="molecule type" value="Genomic_DNA"/>
</dbReference>